<accession>C4GN84</accession>
<dbReference type="GeneID" id="84907407"/>
<dbReference type="GO" id="GO:0046417">
    <property type="term" value="P:chorismate metabolic process"/>
    <property type="evidence" value="ECO:0007669"/>
    <property type="project" value="InterPro"/>
</dbReference>
<dbReference type="STRING" id="629741.GCWU000324_03173"/>
<organism evidence="4 5">
    <name type="scientific">Kingella oralis ATCC 51147</name>
    <dbReference type="NCBI Taxonomy" id="629741"/>
    <lineage>
        <taxon>Bacteria</taxon>
        <taxon>Pseudomonadati</taxon>
        <taxon>Pseudomonadota</taxon>
        <taxon>Betaproteobacteria</taxon>
        <taxon>Neisseriales</taxon>
        <taxon>Neisseriaceae</taxon>
        <taxon>Kingella</taxon>
    </lineage>
</organism>
<dbReference type="EC" id="5.4.99.5" evidence="1"/>
<dbReference type="InterPro" id="IPR036263">
    <property type="entry name" value="Chorismate_II_sf"/>
</dbReference>
<comment type="caution">
    <text evidence="4">The sequence shown here is derived from an EMBL/GenBank/DDBJ whole genome shotgun (WGS) entry which is preliminary data.</text>
</comment>
<keyword evidence="5" id="KW-1185">Reference proteome</keyword>
<dbReference type="PANTHER" id="PTHR38041">
    <property type="entry name" value="CHORISMATE MUTASE"/>
    <property type="match status" value="1"/>
</dbReference>
<feature type="domain" description="Chorismate mutase" evidence="3">
    <location>
        <begin position="1"/>
        <end position="92"/>
    </location>
</feature>
<dbReference type="SUPFAM" id="SSF48600">
    <property type="entry name" value="Chorismate mutase II"/>
    <property type="match status" value="1"/>
</dbReference>
<evidence type="ECO:0000256" key="2">
    <source>
        <dbReference type="ARBA" id="ARBA00023235"/>
    </source>
</evidence>
<proteinExistence type="predicted"/>
<evidence type="ECO:0000313" key="4">
    <source>
        <dbReference type="EMBL" id="EEP66769.1"/>
    </source>
</evidence>
<dbReference type="RefSeq" id="WP_003798982.1">
    <property type="nucleotide sequence ID" value="NZ_GG665874.1"/>
</dbReference>
<evidence type="ECO:0000259" key="3">
    <source>
        <dbReference type="PROSITE" id="PS51168"/>
    </source>
</evidence>
<dbReference type="GO" id="GO:0009697">
    <property type="term" value="P:salicylic acid biosynthetic process"/>
    <property type="evidence" value="ECO:0007669"/>
    <property type="project" value="TreeGrafter"/>
</dbReference>
<reference evidence="4" key="1">
    <citation type="submission" date="2009-04" db="EMBL/GenBank/DDBJ databases">
        <authorList>
            <person name="Weinstock G."/>
            <person name="Sodergren E."/>
            <person name="Clifton S."/>
            <person name="Fulton L."/>
            <person name="Fulton B."/>
            <person name="Courtney L."/>
            <person name="Fronick C."/>
            <person name="Harrison M."/>
            <person name="Strong C."/>
            <person name="Farmer C."/>
            <person name="Delahaunty K."/>
            <person name="Markovic C."/>
            <person name="Hall O."/>
            <person name="Minx P."/>
            <person name="Tomlinson C."/>
            <person name="Mitreva M."/>
            <person name="Nelson J."/>
            <person name="Hou S."/>
            <person name="Wollam A."/>
            <person name="Pepin K.H."/>
            <person name="Johnson M."/>
            <person name="Bhonagiri V."/>
            <person name="Nash W.E."/>
            <person name="Warren W."/>
            <person name="Chinwalla A."/>
            <person name="Mardis E.R."/>
            <person name="Wilson R.K."/>
        </authorList>
    </citation>
    <scope>NUCLEOTIDE SEQUENCE [LARGE SCALE GENOMIC DNA]</scope>
    <source>
        <strain evidence="4">ATCC 51147</strain>
    </source>
</reference>
<dbReference type="PROSITE" id="PS51168">
    <property type="entry name" value="CHORISMATE_MUT_2"/>
    <property type="match status" value="1"/>
</dbReference>
<dbReference type="Pfam" id="PF01817">
    <property type="entry name" value="CM_2"/>
    <property type="match status" value="1"/>
</dbReference>
<dbReference type="GO" id="GO:0004106">
    <property type="term" value="F:chorismate mutase activity"/>
    <property type="evidence" value="ECO:0007669"/>
    <property type="project" value="UniProtKB-EC"/>
</dbReference>
<dbReference type="InterPro" id="IPR036979">
    <property type="entry name" value="CM_dom_sf"/>
</dbReference>
<sequence>MHPETLNEVRQAIDSLDAELITLLAKRQTLVEQAGRLKPRGDRQAVAAPERVAQVIAARRGQAAAAGLSPEVAEAVWQAMIAAFIRLETETNQAETFAKPQI</sequence>
<dbReference type="AlphaFoldDB" id="C4GN84"/>
<dbReference type="InterPro" id="IPR002701">
    <property type="entry name" value="CM_II_prokaryot"/>
</dbReference>
<dbReference type="InterPro" id="IPR051331">
    <property type="entry name" value="Chorismate_mutase-related"/>
</dbReference>
<dbReference type="Proteomes" id="UP000003009">
    <property type="component" value="Unassembled WGS sequence"/>
</dbReference>
<dbReference type="PANTHER" id="PTHR38041:SF1">
    <property type="entry name" value="CHORISMATE MUTASE"/>
    <property type="match status" value="1"/>
</dbReference>
<dbReference type="SMART" id="SM00830">
    <property type="entry name" value="CM_2"/>
    <property type="match status" value="1"/>
</dbReference>
<keyword evidence="2 4" id="KW-0413">Isomerase</keyword>
<gene>
    <name evidence="4" type="ORF">GCWU000324_03173</name>
</gene>
<protein>
    <recommendedName>
        <fullName evidence="1">chorismate mutase</fullName>
        <ecNumber evidence="1">5.4.99.5</ecNumber>
    </recommendedName>
</protein>
<dbReference type="Gene3D" id="1.20.59.10">
    <property type="entry name" value="Chorismate mutase"/>
    <property type="match status" value="1"/>
</dbReference>
<dbReference type="HOGENOM" id="CLU_131518_2_2_4"/>
<evidence type="ECO:0000313" key="5">
    <source>
        <dbReference type="Proteomes" id="UP000003009"/>
    </source>
</evidence>
<name>C4GN84_9NEIS</name>
<evidence type="ECO:0000256" key="1">
    <source>
        <dbReference type="ARBA" id="ARBA00012404"/>
    </source>
</evidence>
<dbReference type="OrthoDB" id="5334665at2"/>
<dbReference type="EMBL" id="ACJW02000008">
    <property type="protein sequence ID" value="EEP66769.1"/>
    <property type="molecule type" value="Genomic_DNA"/>
</dbReference>